<dbReference type="EMBL" id="CP020474">
    <property type="protein sequence ID" value="ARE82833.1"/>
    <property type="molecule type" value="Genomic_DNA"/>
</dbReference>
<organism evidence="2 3">
    <name type="scientific">Roseovarius mucosus</name>
    <dbReference type="NCBI Taxonomy" id="215743"/>
    <lineage>
        <taxon>Bacteria</taxon>
        <taxon>Pseudomonadati</taxon>
        <taxon>Pseudomonadota</taxon>
        <taxon>Alphaproteobacteria</taxon>
        <taxon>Rhodobacterales</taxon>
        <taxon>Roseobacteraceae</taxon>
        <taxon>Roseovarius</taxon>
    </lineage>
</organism>
<reference evidence="2 3" key="1">
    <citation type="submission" date="2017-03" db="EMBL/GenBank/DDBJ databases">
        <title>Genome Sequence of Roseovarius mucosus strain SMR3 Isolated from a culture of the Diatom Skeletonema marinoi.</title>
        <authorList>
            <person name="Topel M."/>
            <person name="Pinder M."/>
            <person name="Johansson O.N."/>
            <person name="Kourtchenko O."/>
            <person name="Godhe A."/>
            <person name="Clarke A.K."/>
        </authorList>
    </citation>
    <scope>NUCLEOTIDE SEQUENCE [LARGE SCALE GENOMIC DNA]</scope>
    <source>
        <strain evidence="2 3">SMR3</strain>
    </source>
</reference>
<dbReference type="Proteomes" id="UP000192273">
    <property type="component" value="Chromosome"/>
</dbReference>
<sequence>MTTNSYMTWAILGAAGGAGFGLFAAPLLYILINLSSDGISFGETARFAIANGITWGVLGVFAGIFFWVVNRVQNPPTEE</sequence>
<keyword evidence="1" id="KW-1133">Transmembrane helix</keyword>
<evidence type="ECO:0000313" key="3">
    <source>
        <dbReference type="Proteomes" id="UP000192273"/>
    </source>
</evidence>
<dbReference type="RefSeq" id="WP_008279094.1">
    <property type="nucleotide sequence ID" value="NZ_CP020474.1"/>
</dbReference>
<dbReference type="AlphaFoldDB" id="A0A1V0RM22"/>
<keyword evidence="1" id="KW-0812">Transmembrane</keyword>
<keyword evidence="1" id="KW-0472">Membrane</keyword>
<accession>A0A1V0RM22</accession>
<proteinExistence type="predicted"/>
<protein>
    <submittedName>
        <fullName evidence="2">Uncharacterized protein</fullName>
    </submittedName>
</protein>
<evidence type="ECO:0000313" key="2">
    <source>
        <dbReference type="EMBL" id="ARE82833.1"/>
    </source>
</evidence>
<gene>
    <name evidence="2" type="ORF">ROSMUCSMR3_01340</name>
</gene>
<evidence type="ECO:0000256" key="1">
    <source>
        <dbReference type="SAM" id="Phobius"/>
    </source>
</evidence>
<feature type="transmembrane region" description="Helical" evidence="1">
    <location>
        <begin position="44"/>
        <end position="69"/>
    </location>
</feature>
<feature type="transmembrane region" description="Helical" evidence="1">
    <location>
        <begin position="6"/>
        <end position="32"/>
    </location>
</feature>
<name>A0A1V0RM22_9RHOB</name>
<dbReference type="KEGG" id="rmm:ROSMUCSMR3_01340"/>
<keyword evidence="3" id="KW-1185">Reference proteome</keyword>